<evidence type="ECO:0000313" key="2">
    <source>
        <dbReference type="Proteomes" id="UP000237271"/>
    </source>
</evidence>
<dbReference type="AlphaFoldDB" id="A0A2P4XZ91"/>
<gene>
    <name evidence="1" type="ORF">PHPALM_12630</name>
</gene>
<reference evidence="1 2" key="1">
    <citation type="journal article" date="2017" name="Genome Biol. Evol.">
        <title>Phytophthora megakarya and P. palmivora, closely related causal agents of cacao black pod rot, underwent increases in genome sizes and gene numbers by different mechanisms.</title>
        <authorList>
            <person name="Ali S.S."/>
            <person name="Shao J."/>
            <person name="Lary D.J."/>
            <person name="Kronmiller B."/>
            <person name="Shen D."/>
            <person name="Strem M.D."/>
            <person name="Amoako-Attah I."/>
            <person name="Akrofi A.Y."/>
            <person name="Begoude B.A."/>
            <person name="Ten Hoopen G.M."/>
            <person name="Coulibaly K."/>
            <person name="Kebe B.I."/>
            <person name="Melnick R.L."/>
            <person name="Guiltinan M.J."/>
            <person name="Tyler B.M."/>
            <person name="Meinhardt L.W."/>
            <person name="Bailey B.A."/>
        </authorList>
    </citation>
    <scope>NUCLEOTIDE SEQUENCE [LARGE SCALE GENOMIC DNA]</scope>
    <source>
        <strain evidence="2">sbr112.9</strain>
    </source>
</reference>
<proteinExistence type="predicted"/>
<sequence>MTFIEAADEFKAAASTSNKASILQHLEVNYHAYYIAITDAVRKSDQSLVRTMWAIPISFFDHSHADYGTLRGC</sequence>
<dbReference type="Proteomes" id="UP000237271">
    <property type="component" value="Unassembled WGS sequence"/>
</dbReference>
<name>A0A2P4XZ91_9STRA</name>
<evidence type="ECO:0000313" key="1">
    <source>
        <dbReference type="EMBL" id="POM70876.1"/>
    </source>
</evidence>
<accession>A0A2P4XZ91</accession>
<dbReference type="EMBL" id="NCKW01006734">
    <property type="protein sequence ID" value="POM70876.1"/>
    <property type="molecule type" value="Genomic_DNA"/>
</dbReference>
<keyword evidence="2" id="KW-1185">Reference proteome</keyword>
<organism evidence="1 2">
    <name type="scientific">Phytophthora palmivora</name>
    <dbReference type="NCBI Taxonomy" id="4796"/>
    <lineage>
        <taxon>Eukaryota</taxon>
        <taxon>Sar</taxon>
        <taxon>Stramenopiles</taxon>
        <taxon>Oomycota</taxon>
        <taxon>Peronosporomycetes</taxon>
        <taxon>Peronosporales</taxon>
        <taxon>Peronosporaceae</taxon>
        <taxon>Phytophthora</taxon>
    </lineage>
</organism>
<protein>
    <submittedName>
        <fullName evidence="1">PhosphoLipase D-like protein</fullName>
    </submittedName>
</protein>
<comment type="caution">
    <text evidence="1">The sequence shown here is derived from an EMBL/GenBank/DDBJ whole genome shotgun (WGS) entry which is preliminary data.</text>
</comment>